<dbReference type="InterPro" id="IPR013752">
    <property type="entry name" value="KPA_reductase"/>
</dbReference>
<dbReference type="PANTHER" id="PTHR21708:SF26">
    <property type="entry name" value="2-DEHYDROPANTOATE 2-REDUCTASE"/>
    <property type="match status" value="1"/>
</dbReference>
<organism evidence="2 3">
    <name type="scientific">Salinibacillus xinjiangensis</name>
    <dbReference type="NCBI Taxonomy" id="1229268"/>
    <lineage>
        <taxon>Bacteria</taxon>
        <taxon>Bacillati</taxon>
        <taxon>Bacillota</taxon>
        <taxon>Bacilli</taxon>
        <taxon>Bacillales</taxon>
        <taxon>Bacillaceae</taxon>
        <taxon>Salinibacillus</taxon>
    </lineage>
</organism>
<dbReference type="PANTHER" id="PTHR21708">
    <property type="entry name" value="PROBABLE 2-DEHYDROPANTOATE 2-REDUCTASE"/>
    <property type="match status" value="1"/>
</dbReference>
<dbReference type="Proteomes" id="UP000480185">
    <property type="component" value="Unassembled WGS sequence"/>
</dbReference>
<comment type="caution">
    <text evidence="2">The sequence shown here is derived from an EMBL/GenBank/DDBJ whole genome shotgun (WGS) entry which is preliminary data.</text>
</comment>
<evidence type="ECO:0000259" key="1">
    <source>
        <dbReference type="Pfam" id="PF08546"/>
    </source>
</evidence>
<protein>
    <recommendedName>
        <fullName evidence="1">Ketopantoate reductase C-terminal domain-containing protein</fullName>
    </recommendedName>
</protein>
<dbReference type="Pfam" id="PF08546">
    <property type="entry name" value="ApbA_C"/>
    <property type="match status" value="1"/>
</dbReference>
<evidence type="ECO:0000313" key="2">
    <source>
        <dbReference type="EMBL" id="MRG85952.1"/>
    </source>
</evidence>
<dbReference type="FunFam" id="1.10.1040.10:FF:000017">
    <property type="entry name" value="2-dehydropantoate 2-reductase"/>
    <property type="match status" value="1"/>
</dbReference>
<dbReference type="AlphaFoldDB" id="A0A6G1X4T2"/>
<keyword evidence="3" id="KW-1185">Reference proteome</keyword>
<dbReference type="InterPro" id="IPR013328">
    <property type="entry name" value="6PGD_dom2"/>
</dbReference>
<evidence type="ECO:0000313" key="3">
    <source>
        <dbReference type="Proteomes" id="UP000480185"/>
    </source>
</evidence>
<proteinExistence type="predicted"/>
<dbReference type="SUPFAM" id="SSF48179">
    <property type="entry name" value="6-phosphogluconate dehydrogenase C-terminal domain-like"/>
    <property type="match status" value="1"/>
</dbReference>
<reference evidence="2 3" key="1">
    <citation type="submission" date="2019-11" db="EMBL/GenBank/DDBJ databases">
        <authorList>
            <person name="Li J."/>
        </authorList>
    </citation>
    <scope>NUCLEOTIDE SEQUENCE [LARGE SCALE GENOMIC DNA]</scope>
    <source>
        <strain evidence="2 3">J4</strain>
    </source>
</reference>
<dbReference type="GO" id="GO:0005737">
    <property type="term" value="C:cytoplasm"/>
    <property type="evidence" value="ECO:0007669"/>
    <property type="project" value="TreeGrafter"/>
</dbReference>
<feature type="domain" description="Ketopantoate reductase C-terminal" evidence="1">
    <location>
        <begin position="58"/>
        <end position="179"/>
    </location>
</feature>
<dbReference type="RefSeq" id="WP_153727880.1">
    <property type="nucleotide sequence ID" value="NZ_WJNH01000003.1"/>
</dbReference>
<dbReference type="Gene3D" id="1.10.1040.10">
    <property type="entry name" value="N-(1-d-carboxylethyl)-l-norvaline Dehydrogenase, domain 2"/>
    <property type="match status" value="1"/>
</dbReference>
<dbReference type="EMBL" id="WJNH01000003">
    <property type="protein sequence ID" value="MRG85952.1"/>
    <property type="molecule type" value="Genomic_DNA"/>
</dbReference>
<dbReference type="InterPro" id="IPR051402">
    <property type="entry name" value="KPR-Related"/>
</dbReference>
<name>A0A6G1X4T2_9BACI</name>
<sequence>MLSCASYVQTTLEAPGKVREYGPFMLVIGELEKTAYSTCAEIVKRFQEADVPTEHVENVLEQKWKKLLWNVTFNPLSAISKARVGDILDDSYLRRTAENICLESIEVAQNKGISLEVQQTLDSIFAKAEYARKHQTSMLQDRLKQKRMEVESMCGYLVKKGNEAKIATPHLSTIYSVLNYIDQQIENKLVK</sequence>
<accession>A0A6G1X4T2</accession>
<dbReference type="OrthoDB" id="9800163at2"/>
<gene>
    <name evidence="2" type="ORF">GH754_06345</name>
</gene>
<dbReference type="InterPro" id="IPR008927">
    <property type="entry name" value="6-PGluconate_DH-like_C_sf"/>
</dbReference>